<sequence>MFSKLLAMFRRKKKPSEEKLEHWSGPPLGTTPRKDHKVVTIGNRRTYHAPPTPVPPINHIRPTPAPAASAPVSNDALLVALIMQDSIAQEQSRSHHADSVDSTRINSCVQEHTPTYHSPAYNTPSHTPSGSDSYDSSSSSDGGGGGSCD</sequence>
<feature type="region of interest" description="Disordered" evidence="1">
    <location>
        <begin position="8"/>
        <end position="70"/>
    </location>
</feature>
<feature type="compositionally biased region" description="Low complexity" evidence="1">
    <location>
        <begin position="129"/>
        <end position="140"/>
    </location>
</feature>
<evidence type="ECO:0000313" key="3">
    <source>
        <dbReference type="Proteomes" id="UP000240568"/>
    </source>
</evidence>
<feature type="compositionally biased region" description="Basic and acidic residues" evidence="1">
    <location>
        <begin position="92"/>
        <end position="101"/>
    </location>
</feature>
<feature type="region of interest" description="Disordered" evidence="1">
    <location>
        <begin position="87"/>
        <end position="149"/>
    </location>
</feature>
<protein>
    <submittedName>
        <fullName evidence="2">Uncharacterized protein</fullName>
    </submittedName>
</protein>
<dbReference type="EMBL" id="KY984068">
    <property type="protein sequence ID" value="ARW58697.1"/>
    <property type="molecule type" value="Genomic_DNA"/>
</dbReference>
<evidence type="ECO:0000256" key="1">
    <source>
        <dbReference type="SAM" id="MobiDB-lite"/>
    </source>
</evidence>
<gene>
    <name evidence="2" type="ORF">Y3_057</name>
</gene>
<accession>A0A2H4IAW7</accession>
<dbReference type="Proteomes" id="UP000240568">
    <property type="component" value="Segment"/>
</dbReference>
<keyword evidence="3" id="KW-1185">Reference proteome</keyword>
<evidence type="ECO:0000313" key="2">
    <source>
        <dbReference type="EMBL" id="ARW58697.1"/>
    </source>
</evidence>
<name>A0A2H4IAW7_9CAUD</name>
<proteinExistence type="predicted"/>
<feature type="compositionally biased region" description="Polar residues" evidence="1">
    <location>
        <begin position="102"/>
        <end position="128"/>
    </location>
</feature>
<organism evidence="2 3">
    <name type="scientific">Erwinia phage vB_EamM_Y3</name>
    <dbReference type="NCBI Taxonomy" id="1983553"/>
    <lineage>
        <taxon>Viruses</taxon>
        <taxon>Duplodnaviria</taxon>
        <taxon>Heunggongvirae</taxon>
        <taxon>Uroviricota</taxon>
        <taxon>Caudoviricetes</taxon>
        <taxon>Sasquatchvirus</taxon>
        <taxon>Sasquatchvirus Y3</taxon>
    </lineage>
</organism>
<reference evidence="2 3" key="1">
    <citation type="submission" date="2017-04" db="EMBL/GenBank/DDBJ databases">
        <authorList>
            <person name="Afonso C.L."/>
            <person name="Miller P.J."/>
            <person name="Scott M.A."/>
            <person name="Spackman E."/>
            <person name="Goraichik I."/>
            <person name="Dimitrov K.M."/>
            <person name="Suarez D.L."/>
            <person name="Swayne D.E."/>
        </authorList>
    </citation>
    <scope>NUCLEOTIDE SEQUENCE [LARGE SCALE GENOMIC DNA]</scope>
</reference>